<organism evidence="1">
    <name type="scientific">uncultured Caudovirales phage</name>
    <dbReference type="NCBI Taxonomy" id="2100421"/>
    <lineage>
        <taxon>Viruses</taxon>
        <taxon>Duplodnaviria</taxon>
        <taxon>Heunggongvirae</taxon>
        <taxon>Uroviricota</taxon>
        <taxon>Caudoviricetes</taxon>
        <taxon>Peduoviridae</taxon>
        <taxon>Maltschvirus</taxon>
        <taxon>Maltschvirus maltsch</taxon>
    </lineage>
</organism>
<dbReference type="EMBL" id="LR796341">
    <property type="protein sequence ID" value="CAB4137918.1"/>
    <property type="molecule type" value="Genomic_DNA"/>
</dbReference>
<name>A0A6J5LTY2_9CAUD</name>
<evidence type="ECO:0000313" key="1">
    <source>
        <dbReference type="EMBL" id="CAB4137918.1"/>
    </source>
</evidence>
<protein>
    <submittedName>
        <fullName evidence="1">Uncharacterized protein</fullName>
    </submittedName>
</protein>
<sequence length="224" mass="26103">MLYVNGDSYSADMANFKVYGHYLADKLSIPLINQASVGSCNDRIFRTTMEYIASLSDQEKPLIVIGFSFFTRDEVWLKNIDNYKNHIQDFDQSHFVSMAWLLQNKNIDAETKSLIVEQNINKQIINFYTKLYMLTKILKSLNLTYFIFSAAENEDYKDINWGSLNNLSMYRSVVQDPNVCDFQKFNIPSWARTNNITTTKTGHLLSDGHYKFADFLYNKIQQNL</sequence>
<gene>
    <name evidence="1" type="ORF">UFOVP328_133</name>
</gene>
<accession>A0A6J5LTY2</accession>
<proteinExistence type="predicted"/>
<reference evidence="1" key="1">
    <citation type="submission" date="2020-04" db="EMBL/GenBank/DDBJ databases">
        <authorList>
            <person name="Chiriac C."/>
            <person name="Salcher M."/>
            <person name="Ghai R."/>
            <person name="Kavagutti S V."/>
        </authorList>
    </citation>
    <scope>NUCLEOTIDE SEQUENCE</scope>
</reference>